<dbReference type="InterPro" id="IPR029024">
    <property type="entry name" value="TerB-like"/>
</dbReference>
<dbReference type="InterPro" id="IPR001357">
    <property type="entry name" value="BRCT_dom"/>
</dbReference>
<dbReference type="InterPro" id="IPR013520">
    <property type="entry name" value="Ribonucl_H"/>
</dbReference>
<dbReference type="InterPro" id="IPR036397">
    <property type="entry name" value="RNaseH_sf"/>
</dbReference>
<proteinExistence type="predicted"/>
<dbReference type="CDD" id="cd06127">
    <property type="entry name" value="DEDDh"/>
    <property type="match status" value="1"/>
</dbReference>
<dbReference type="SUPFAM" id="SSF158682">
    <property type="entry name" value="TerB-like"/>
    <property type="match status" value="1"/>
</dbReference>
<sequence>MNAAQGFAVIDTETTGILPGYRHRIAEIAVVQLDSRGDVTGEWSTLVNPGRDLGPQAIHGIRAVDVRRAPRFEQIAGDFVESVRGRVVVAHNWQFDAMHLDAEFDRMGLANPFHSRAGLCTMRAAGFAVPGSGRSLIECCSAIGLTDLQWHTARDDAMAAALLLRDMLARYPTSVRVTKEHLDTASWEWPNLPRELVSTVHRTPVGHVEPHFLARLVGRLPHDDEPEVDAYFAMLDDALLDRQISASEADALLEVAHELGMDKAQALATHHTYLRDLARAAWADGVATREERRDLETVAIALGLDPGEVESVLAEERTSDAPTTSSAGLVLRPGDRIVLTGDMKLARAEIVGRATAAGLRVTGTPSSKTRVVAAADPDSLSGKAKKARQLGVPIVGEDFFLRALDDLSLPN</sequence>
<dbReference type="Proteomes" id="UP000318578">
    <property type="component" value="Unassembled WGS sequence"/>
</dbReference>
<feature type="domain" description="Exonuclease" evidence="4">
    <location>
        <begin position="6"/>
        <end position="173"/>
    </location>
</feature>
<keyword evidence="6" id="KW-1185">Reference proteome</keyword>
<evidence type="ECO:0000256" key="2">
    <source>
        <dbReference type="ARBA" id="ARBA00022801"/>
    </source>
</evidence>
<gene>
    <name evidence="5" type="ORF">FNH06_07440</name>
</gene>
<dbReference type="GO" id="GO:0003676">
    <property type="term" value="F:nucleic acid binding"/>
    <property type="evidence" value="ECO:0007669"/>
    <property type="project" value="InterPro"/>
</dbReference>
<dbReference type="PANTHER" id="PTHR30231">
    <property type="entry name" value="DNA POLYMERASE III SUBUNIT EPSILON"/>
    <property type="match status" value="1"/>
</dbReference>
<dbReference type="SUPFAM" id="SSF53098">
    <property type="entry name" value="Ribonuclease H-like"/>
    <property type="match status" value="1"/>
</dbReference>
<name>A0A558AID9_9PSEU</name>
<dbReference type="Pfam" id="PF00929">
    <property type="entry name" value="RNase_T"/>
    <property type="match status" value="1"/>
</dbReference>
<dbReference type="InterPro" id="IPR036420">
    <property type="entry name" value="BRCT_dom_sf"/>
</dbReference>
<dbReference type="PANTHER" id="PTHR30231:SF4">
    <property type="entry name" value="PROTEIN NEN2"/>
    <property type="match status" value="1"/>
</dbReference>
<dbReference type="Gene3D" id="3.40.50.10190">
    <property type="entry name" value="BRCT domain"/>
    <property type="match status" value="1"/>
</dbReference>
<dbReference type="FunFam" id="3.30.420.10:FF:000045">
    <property type="entry name" value="3'-5' exonuclease DinG"/>
    <property type="match status" value="1"/>
</dbReference>
<dbReference type="GO" id="GO:0005829">
    <property type="term" value="C:cytosol"/>
    <property type="evidence" value="ECO:0007669"/>
    <property type="project" value="TreeGrafter"/>
</dbReference>
<protein>
    <recommendedName>
        <fullName evidence="4">Exonuclease domain-containing protein</fullName>
    </recommendedName>
</protein>
<dbReference type="Gene3D" id="3.30.420.10">
    <property type="entry name" value="Ribonuclease H-like superfamily/Ribonuclease H"/>
    <property type="match status" value="1"/>
</dbReference>
<dbReference type="Pfam" id="PF00533">
    <property type="entry name" value="BRCT"/>
    <property type="match status" value="1"/>
</dbReference>
<dbReference type="OrthoDB" id="190275at2"/>
<dbReference type="EMBL" id="VJZA01000008">
    <property type="protein sequence ID" value="TVT24035.1"/>
    <property type="molecule type" value="Genomic_DNA"/>
</dbReference>
<keyword evidence="1" id="KW-0540">Nuclease</keyword>
<evidence type="ECO:0000256" key="1">
    <source>
        <dbReference type="ARBA" id="ARBA00022722"/>
    </source>
</evidence>
<dbReference type="RefSeq" id="WP_144635685.1">
    <property type="nucleotide sequence ID" value="NZ_BNAX01000018.1"/>
</dbReference>
<evidence type="ECO:0000313" key="5">
    <source>
        <dbReference type="EMBL" id="TVT24035.1"/>
    </source>
</evidence>
<organism evidence="5 6">
    <name type="scientific">Amycolatopsis acidiphila</name>
    <dbReference type="NCBI Taxonomy" id="715473"/>
    <lineage>
        <taxon>Bacteria</taxon>
        <taxon>Bacillati</taxon>
        <taxon>Actinomycetota</taxon>
        <taxon>Actinomycetes</taxon>
        <taxon>Pseudonocardiales</taxon>
        <taxon>Pseudonocardiaceae</taxon>
        <taxon>Amycolatopsis</taxon>
    </lineage>
</organism>
<keyword evidence="2" id="KW-0378">Hydrolase</keyword>
<dbReference type="GO" id="GO:0008408">
    <property type="term" value="F:3'-5' exonuclease activity"/>
    <property type="evidence" value="ECO:0007669"/>
    <property type="project" value="TreeGrafter"/>
</dbReference>
<keyword evidence="3" id="KW-0269">Exonuclease</keyword>
<comment type="caution">
    <text evidence="5">The sequence shown here is derived from an EMBL/GenBank/DDBJ whole genome shotgun (WGS) entry which is preliminary data.</text>
</comment>
<dbReference type="AlphaFoldDB" id="A0A558AID9"/>
<evidence type="ECO:0000256" key="3">
    <source>
        <dbReference type="ARBA" id="ARBA00022839"/>
    </source>
</evidence>
<dbReference type="InterPro" id="IPR012337">
    <property type="entry name" value="RNaseH-like_sf"/>
</dbReference>
<dbReference type="SMART" id="SM00479">
    <property type="entry name" value="EXOIII"/>
    <property type="match status" value="1"/>
</dbReference>
<evidence type="ECO:0000313" key="6">
    <source>
        <dbReference type="Proteomes" id="UP000318578"/>
    </source>
</evidence>
<reference evidence="5 6" key="1">
    <citation type="submission" date="2019-07" db="EMBL/GenBank/DDBJ databases">
        <title>New species of Amycolatopsis and Streptomyces.</title>
        <authorList>
            <person name="Duangmal K."/>
            <person name="Teo W.F.A."/>
            <person name="Lipun K."/>
        </authorList>
    </citation>
    <scope>NUCLEOTIDE SEQUENCE [LARGE SCALE GENOMIC DNA]</scope>
    <source>
        <strain evidence="5 6">JCM 30562</strain>
    </source>
</reference>
<accession>A0A558AID9</accession>
<dbReference type="SUPFAM" id="SSF52113">
    <property type="entry name" value="BRCT domain"/>
    <property type="match status" value="1"/>
</dbReference>
<evidence type="ECO:0000259" key="4">
    <source>
        <dbReference type="SMART" id="SM00479"/>
    </source>
</evidence>